<feature type="compositionally biased region" description="Low complexity" evidence="2">
    <location>
        <begin position="285"/>
        <end position="300"/>
    </location>
</feature>
<keyword evidence="4" id="KW-1185">Reference proteome</keyword>
<feature type="region of interest" description="Disordered" evidence="2">
    <location>
        <begin position="137"/>
        <end position="200"/>
    </location>
</feature>
<feature type="compositionally biased region" description="Polar residues" evidence="2">
    <location>
        <begin position="40"/>
        <end position="57"/>
    </location>
</feature>
<feature type="compositionally biased region" description="Gly residues" evidence="2">
    <location>
        <begin position="359"/>
        <end position="369"/>
    </location>
</feature>
<name>A0A8J4FH31_9CHLO</name>
<gene>
    <name evidence="3" type="ORF">Vretifemale_4332</name>
</gene>
<feature type="region of interest" description="Disordered" evidence="2">
    <location>
        <begin position="73"/>
        <end position="123"/>
    </location>
</feature>
<accession>A0A8J4FH31</accession>
<feature type="compositionally biased region" description="Low complexity" evidence="2">
    <location>
        <begin position="137"/>
        <end position="158"/>
    </location>
</feature>
<sequence>MSLAKGRPGYADAALKGGDAPPGDGFGGEIERMLMDRPMTRQSFSGSPAPISTSGPGNTLDELMAELGMLRGERGEVSLPDRQLGRNGTRNAPRMSATGDGSLLAGSTDGPLRPSTPRTNAATSAALAASGFVLPPAKGALPANPAAAATSSAGPLGPVRSQSPMSTRRSVTGAINGPSLGGTTSPVGCSAPAVPPPGVLERQVQLETRLEKMELREQQLMALVSQLQQQVSTLSRAQQATQQQLATVATAPPPAQPAVAASQPASVTLPTLAPPAEARQQSPNRAAADAPRPAAAAATAVSDEDYIQNDDGDSPTSSPRPRSDAAAAPSGPQMPPPQQQLQQQQSQRLSTPMPPATGAPGGGGGGGGRPNNKLVPGHTTPAEWELDVSQLRKELGALAANVVRLRDHMVTLVPGGPSPLSEELSAQAAAASQLKQNLTQIAMDVVSLHKGLTSLKHDTERNQTTLEKSINDLQLQIQTNALNMFAAGSPPGTSAGVANGHPNAVANALAVTGGVTGSLEESLRSAFAKPAMRALPAFNTAELGFMPDNAGAAAAVSAFGGLGAATGGGGGRNNHAPANGGGGGLGAALALLNSFEEQAAAEQAEQQKAAIIARQAVSIVDAKVKQVIIHVDRHMQMMSSDVEERLRMYEQTIIRMAQQIDRVQRALKDIEGTAVPRIVVRQGGKDVDEGTTGGDVAARKEPTVEEAPPTNWVKAAAMSTGRFVPQKLEERKPPNKNTAHGYFRTPP</sequence>
<feature type="compositionally biased region" description="Polar residues" evidence="2">
    <location>
        <begin position="160"/>
        <end position="170"/>
    </location>
</feature>
<feature type="region of interest" description="Disordered" evidence="2">
    <location>
        <begin position="1"/>
        <end position="60"/>
    </location>
</feature>
<feature type="compositionally biased region" description="Basic and acidic residues" evidence="2">
    <location>
        <begin position="29"/>
        <end position="39"/>
    </location>
</feature>
<feature type="compositionally biased region" description="Low complexity" evidence="2">
    <location>
        <begin position="314"/>
        <end position="331"/>
    </location>
</feature>
<protein>
    <submittedName>
        <fullName evidence="3">Uncharacterized protein</fullName>
    </submittedName>
</protein>
<keyword evidence="1" id="KW-0175">Coiled coil</keyword>
<reference evidence="3" key="1">
    <citation type="journal article" date="2021" name="Proc. Natl. Acad. Sci. U.S.A.">
        <title>Three genomes in the algal genus Volvox reveal the fate of a haploid sex-determining region after a transition to homothallism.</title>
        <authorList>
            <person name="Yamamoto K."/>
            <person name="Hamaji T."/>
            <person name="Kawai-Toyooka H."/>
            <person name="Matsuzaki R."/>
            <person name="Takahashi F."/>
            <person name="Nishimura Y."/>
            <person name="Kawachi M."/>
            <person name="Noguchi H."/>
            <person name="Minakuchi Y."/>
            <person name="Umen J.G."/>
            <person name="Toyoda A."/>
            <person name="Nozaki H."/>
        </authorList>
    </citation>
    <scope>NUCLEOTIDE SEQUENCE</scope>
    <source>
        <strain evidence="3">NIES-3786</strain>
    </source>
</reference>
<proteinExistence type="predicted"/>
<feature type="coiled-coil region" evidence="1">
    <location>
        <begin position="210"/>
        <end position="244"/>
    </location>
</feature>
<evidence type="ECO:0000313" key="3">
    <source>
        <dbReference type="EMBL" id="GIL74269.1"/>
    </source>
</evidence>
<feature type="region of interest" description="Disordered" evidence="2">
    <location>
        <begin position="275"/>
        <end position="379"/>
    </location>
</feature>
<evidence type="ECO:0000256" key="2">
    <source>
        <dbReference type="SAM" id="MobiDB-lite"/>
    </source>
</evidence>
<feature type="compositionally biased region" description="Acidic residues" evidence="2">
    <location>
        <begin position="302"/>
        <end position="313"/>
    </location>
</feature>
<dbReference type="AlphaFoldDB" id="A0A8J4FH31"/>
<evidence type="ECO:0000313" key="4">
    <source>
        <dbReference type="Proteomes" id="UP000747110"/>
    </source>
</evidence>
<feature type="region of interest" description="Disordered" evidence="2">
    <location>
        <begin position="684"/>
        <end position="747"/>
    </location>
</feature>
<organism evidence="3 4">
    <name type="scientific">Volvox reticuliferus</name>
    <dbReference type="NCBI Taxonomy" id="1737510"/>
    <lineage>
        <taxon>Eukaryota</taxon>
        <taxon>Viridiplantae</taxon>
        <taxon>Chlorophyta</taxon>
        <taxon>core chlorophytes</taxon>
        <taxon>Chlorophyceae</taxon>
        <taxon>CS clade</taxon>
        <taxon>Chlamydomonadales</taxon>
        <taxon>Volvocaceae</taxon>
        <taxon>Volvox</taxon>
    </lineage>
</organism>
<dbReference type="EMBL" id="BNCP01000006">
    <property type="protein sequence ID" value="GIL74269.1"/>
    <property type="molecule type" value="Genomic_DNA"/>
</dbReference>
<evidence type="ECO:0000256" key="1">
    <source>
        <dbReference type="SAM" id="Coils"/>
    </source>
</evidence>
<dbReference type="Proteomes" id="UP000747110">
    <property type="component" value="Unassembled WGS sequence"/>
</dbReference>
<dbReference type="OrthoDB" id="541169at2759"/>
<comment type="caution">
    <text evidence="3">The sequence shown here is derived from an EMBL/GenBank/DDBJ whole genome shotgun (WGS) entry which is preliminary data.</text>
</comment>